<proteinExistence type="predicted"/>
<dbReference type="KEGG" id="atx:GCD22_01986"/>
<dbReference type="EMBL" id="CP045571">
    <property type="protein sequence ID" value="QFX96246.1"/>
    <property type="molecule type" value="Genomic_DNA"/>
</dbReference>
<name>A0A5P9XSS9_ACITH</name>
<protein>
    <submittedName>
        <fullName evidence="1">Uncharacterized protein</fullName>
    </submittedName>
</protein>
<evidence type="ECO:0000313" key="1">
    <source>
        <dbReference type="EMBL" id="QFX96246.1"/>
    </source>
</evidence>
<gene>
    <name evidence="1" type="ORF">GCD22_01986</name>
</gene>
<sequence length="50" mass="5651">MPVLHVDYIVFGVAQRSHDGTYGTLYSWMPGTGYDFINLYASSFQCARKS</sequence>
<dbReference type="AlphaFoldDB" id="A0A5P9XSS9"/>
<dbReference type="Proteomes" id="UP000363590">
    <property type="component" value="Chromosome"/>
</dbReference>
<organism evidence="1 2">
    <name type="scientific">Acidithiobacillus thiooxidans ATCC 19377</name>
    <dbReference type="NCBI Taxonomy" id="637390"/>
    <lineage>
        <taxon>Bacteria</taxon>
        <taxon>Pseudomonadati</taxon>
        <taxon>Pseudomonadota</taxon>
        <taxon>Acidithiobacillia</taxon>
        <taxon>Acidithiobacillales</taxon>
        <taxon>Acidithiobacillaceae</taxon>
        <taxon>Acidithiobacillus</taxon>
    </lineage>
</organism>
<reference evidence="1 2" key="1">
    <citation type="submission" date="2019-10" db="EMBL/GenBank/DDBJ databases">
        <authorList>
            <person name="Wang R."/>
        </authorList>
    </citation>
    <scope>NUCLEOTIDE SEQUENCE [LARGE SCALE GENOMIC DNA]</scope>
    <source>
        <strain evidence="1 2">ATCC 19377</strain>
    </source>
</reference>
<accession>A0A5P9XSS9</accession>
<evidence type="ECO:0000313" key="2">
    <source>
        <dbReference type="Proteomes" id="UP000363590"/>
    </source>
</evidence>